<dbReference type="InterPro" id="IPR029068">
    <property type="entry name" value="Glyas_Bleomycin-R_OHBP_Dase"/>
</dbReference>
<organism evidence="2 3">
    <name type="scientific">Cohaesibacter marisflavi</name>
    <dbReference type="NCBI Taxonomy" id="655353"/>
    <lineage>
        <taxon>Bacteria</taxon>
        <taxon>Pseudomonadati</taxon>
        <taxon>Pseudomonadota</taxon>
        <taxon>Alphaproteobacteria</taxon>
        <taxon>Hyphomicrobiales</taxon>
        <taxon>Cohaesibacteraceae</taxon>
    </lineage>
</organism>
<reference evidence="2 3" key="1">
    <citation type="submission" date="2016-10" db="EMBL/GenBank/DDBJ databases">
        <authorList>
            <person name="de Groot N.N."/>
        </authorList>
    </citation>
    <scope>NUCLEOTIDE SEQUENCE [LARGE SCALE GENOMIC DNA]</scope>
    <source>
        <strain evidence="2 3">CGMCC 1.9157</strain>
    </source>
</reference>
<dbReference type="AlphaFoldDB" id="A0A1I5E9Z0"/>
<evidence type="ECO:0000313" key="3">
    <source>
        <dbReference type="Proteomes" id="UP000199236"/>
    </source>
</evidence>
<accession>A0A1I5E9Z0</accession>
<dbReference type="InterPro" id="IPR004360">
    <property type="entry name" value="Glyas_Fos-R_dOase_dom"/>
</dbReference>
<dbReference type="InterPro" id="IPR037523">
    <property type="entry name" value="VOC_core"/>
</dbReference>
<gene>
    <name evidence="2" type="ORF">SAMN04488056_10389</name>
</gene>
<keyword evidence="2" id="KW-0223">Dioxygenase</keyword>
<dbReference type="PANTHER" id="PTHR35006:SF4">
    <property type="entry name" value="BLR7706 PROTEIN"/>
    <property type="match status" value="1"/>
</dbReference>
<proteinExistence type="predicted"/>
<dbReference type="Pfam" id="PF00903">
    <property type="entry name" value="Glyoxalase"/>
    <property type="match status" value="1"/>
</dbReference>
<dbReference type="Proteomes" id="UP000199236">
    <property type="component" value="Unassembled WGS sequence"/>
</dbReference>
<name>A0A1I5E9Z0_9HYPH</name>
<dbReference type="GO" id="GO:0051213">
    <property type="term" value="F:dioxygenase activity"/>
    <property type="evidence" value="ECO:0007669"/>
    <property type="project" value="UniProtKB-KW"/>
</dbReference>
<evidence type="ECO:0000313" key="2">
    <source>
        <dbReference type="EMBL" id="SFO08143.1"/>
    </source>
</evidence>
<sequence>MTSEPPVIMAHVSVGTNDFPRARDFYKAVLETVGAKVIMEVDVPGEVSAIAFGKMFPEFWVQTPHDKQKAGVGNGTHFAFLATSKEMVQAFWDKALKMGATPDGAPGPRPHYGEAYYGCFLRDLEGNKIEAMYWGAHDQFET</sequence>
<dbReference type="SUPFAM" id="SSF54593">
    <property type="entry name" value="Glyoxalase/Bleomycin resistance protein/Dihydroxybiphenyl dioxygenase"/>
    <property type="match status" value="1"/>
</dbReference>
<dbReference type="STRING" id="655353.SAMN04488056_10389"/>
<dbReference type="EMBL" id="FOVR01000003">
    <property type="protein sequence ID" value="SFO08143.1"/>
    <property type="molecule type" value="Genomic_DNA"/>
</dbReference>
<feature type="domain" description="VOC" evidence="1">
    <location>
        <begin position="8"/>
        <end position="134"/>
    </location>
</feature>
<dbReference type="Gene3D" id="3.10.180.10">
    <property type="entry name" value="2,3-Dihydroxybiphenyl 1,2-Dioxygenase, domain 1"/>
    <property type="match status" value="1"/>
</dbReference>
<keyword evidence="2" id="KW-0560">Oxidoreductase</keyword>
<dbReference type="CDD" id="cd07262">
    <property type="entry name" value="VOC_like"/>
    <property type="match status" value="1"/>
</dbReference>
<keyword evidence="3" id="KW-1185">Reference proteome</keyword>
<dbReference type="RefSeq" id="WP_090071264.1">
    <property type="nucleotide sequence ID" value="NZ_FOVR01000003.1"/>
</dbReference>
<dbReference type="OrthoDB" id="9807407at2"/>
<dbReference type="PROSITE" id="PS51819">
    <property type="entry name" value="VOC"/>
    <property type="match status" value="1"/>
</dbReference>
<evidence type="ECO:0000259" key="1">
    <source>
        <dbReference type="PROSITE" id="PS51819"/>
    </source>
</evidence>
<dbReference type="PANTHER" id="PTHR35006">
    <property type="entry name" value="GLYOXALASE FAMILY PROTEIN (AFU_ORTHOLOGUE AFUA_5G14830)"/>
    <property type="match status" value="1"/>
</dbReference>
<protein>
    <submittedName>
        <fullName evidence="2">Catechol 2,3-dioxygenase</fullName>
    </submittedName>
</protein>